<dbReference type="Gene3D" id="2.30.29.30">
    <property type="entry name" value="Pleckstrin-homology domain (PH domain)/Phosphotyrosine-binding domain (PTB)"/>
    <property type="match status" value="1"/>
</dbReference>
<organism evidence="10 11">
    <name type="scientific">Astyanax mexicanus</name>
    <name type="common">Blind cave fish</name>
    <name type="synonym">Astyanax fasciatus mexicanus</name>
    <dbReference type="NCBI Taxonomy" id="7994"/>
    <lineage>
        <taxon>Eukaryota</taxon>
        <taxon>Metazoa</taxon>
        <taxon>Chordata</taxon>
        <taxon>Craniata</taxon>
        <taxon>Vertebrata</taxon>
        <taxon>Euteleostomi</taxon>
        <taxon>Actinopterygii</taxon>
        <taxon>Neopterygii</taxon>
        <taxon>Teleostei</taxon>
        <taxon>Ostariophysi</taxon>
        <taxon>Characiformes</taxon>
        <taxon>Characoidei</taxon>
        <taxon>Acestrorhamphidae</taxon>
        <taxon>Acestrorhamphinae</taxon>
        <taxon>Astyanax</taxon>
    </lineage>
</organism>
<dbReference type="InterPro" id="IPR021648">
    <property type="entry name" value="GLUE_dom"/>
</dbReference>
<evidence type="ECO:0000256" key="6">
    <source>
        <dbReference type="ARBA" id="ARBA00030114"/>
    </source>
</evidence>
<evidence type="ECO:0000313" key="11">
    <source>
        <dbReference type="Proteomes" id="UP000694621"/>
    </source>
</evidence>
<sequence>MDRFTWANGLLEMNETLVIQQRGVRLYDGDEKAKLDVGVVLLSTHRLLWRDQKNHECCICIPLSQIIFFEEQAAGIGKSAKIVIHLHAAPANKDPGPYQHSKFSYIKLSFKEHGQIEFYRRLTEEMTQKRWENTPVSQPIDTTAGPKAGRTRAVGIVGIERKLEEKRKETDKNISEAFEDLSKLMEKAKEMVELSRSIANKIKDKQGDITEDETIRFKSYLLSMGIANPVTRETHGSGTHYHMQLAKQLGDMLQAPLELLSPEDLVNACKMFESLKLPLRLRVFDSGVMVVQLQSHSEEEMIASALDNVSDKGSLTAEEFAKLLGLSVLLAKERLLLAEKMGHLCRDDSVEGLRFYPNLF</sequence>
<evidence type="ECO:0000313" key="10">
    <source>
        <dbReference type="Ensembl" id="ENSAMXP00005055939.1"/>
    </source>
</evidence>
<keyword evidence="5 7" id="KW-0653">Protein transport</keyword>
<dbReference type="GO" id="GO:0043328">
    <property type="term" value="P:protein transport to vacuole involved in ubiquitin-dependent protein catabolic process via the multivesicular body sorting pathway"/>
    <property type="evidence" value="ECO:0007669"/>
    <property type="project" value="UniProtKB-UniRule"/>
</dbReference>
<dbReference type="InterPro" id="IPR037855">
    <property type="entry name" value="Vps36"/>
</dbReference>
<dbReference type="InterPro" id="IPR036390">
    <property type="entry name" value="WH_DNA-bd_sf"/>
</dbReference>
<keyword evidence="8" id="KW-0175">Coiled coil</keyword>
<name>A0A8B9LQF5_ASTMX</name>
<dbReference type="PANTHER" id="PTHR13128:SF12">
    <property type="entry name" value="VACUOLAR PROTEIN-SORTING-ASSOCIATED PROTEIN 36"/>
    <property type="match status" value="1"/>
</dbReference>
<dbReference type="FunFam" id="2.30.29.30:FF:000241">
    <property type="entry name" value="Vacuolar protein sorting 36 homolog"/>
    <property type="match status" value="1"/>
</dbReference>
<evidence type="ECO:0000256" key="4">
    <source>
        <dbReference type="ARBA" id="ARBA00022490"/>
    </source>
</evidence>
<accession>A0A8B9LQF5</accession>
<dbReference type="InterPro" id="IPR040608">
    <property type="entry name" value="Snf8/Vps36"/>
</dbReference>
<dbReference type="Gene3D" id="1.10.10.10">
    <property type="entry name" value="Winged helix-like DNA-binding domain superfamily/Winged helix DNA-binding domain"/>
    <property type="match status" value="2"/>
</dbReference>
<evidence type="ECO:0000256" key="8">
    <source>
        <dbReference type="SAM" id="Coils"/>
    </source>
</evidence>
<protein>
    <recommendedName>
        <fullName evidence="2 7">Vacuolar protein-sorting-associated protein 36</fullName>
    </recommendedName>
    <alternativeName>
        <fullName evidence="6 7">ESCRT-II complex subunit VPS36</fullName>
    </alternativeName>
</protein>
<dbReference type="InterPro" id="IPR036388">
    <property type="entry name" value="WH-like_DNA-bd_sf"/>
</dbReference>
<evidence type="ECO:0000256" key="2">
    <source>
        <dbReference type="ARBA" id="ARBA00017953"/>
    </source>
</evidence>
<feature type="coiled-coil region" evidence="8">
    <location>
        <begin position="160"/>
        <end position="187"/>
    </location>
</feature>
<dbReference type="AlphaFoldDB" id="A0A8B9LQF5"/>
<dbReference type="SUPFAM" id="SSF50729">
    <property type="entry name" value="PH domain-like"/>
    <property type="match status" value="1"/>
</dbReference>
<dbReference type="FunFam" id="1.10.10.10:FF:000170">
    <property type="entry name" value="Vacuolar protein-sorting-associated protein 36"/>
    <property type="match status" value="1"/>
</dbReference>
<dbReference type="InterPro" id="IPR011993">
    <property type="entry name" value="PH-like_dom_sf"/>
</dbReference>
<dbReference type="GO" id="GO:0043130">
    <property type="term" value="F:ubiquitin binding"/>
    <property type="evidence" value="ECO:0007669"/>
    <property type="project" value="UniProtKB-UniRule"/>
</dbReference>
<dbReference type="GO" id="GO:0032266">
    <property type="term" value="F:phosphatidylinositol-3-phosphate binding"/>
    <property type="evidence" value="ECO:0007669"/>
    <property type="project" value="UniProtKB-UniRule"/>
</dbReference>
<evidence type="ECO:0000256" key="1">
    <source>
        <dbReference type="ARBA" id="ARBA00009697"/>
    </source>
</evidence>
<feature type="domain" description="GLUE N-terminal" evidence="9">
    <location>
        <begin position="1"/>
        <end position="138"/>
    </location>
</feature>
<dbReference type="PANTHER" id="PTHR13128">
    <property type="entry name" value="VACUOLAR PROTEIN-SORTING-ASSOCIATED PROTEIN 36"/>
    <property type="match status" value="1"/>
</dbReference>
<comment type="function">
    <text evidence="7">Component of the ESCRT-II complex (endosomal sorting complex required for transport II), which is required for multivesicular body (MVB) formation and sorting of endosomal cargo proteins into MVBs.</text>
</comment>
<dbReference type="CDD" id="cd13226">
    <property type="entry name" value="PH-GRAM-like_Eap45"/>
    <property type="match status" value="1"/>
</dbReference>
<comment type="subcellular location">
    <subcellularLocation>
        <location evidence="7">Cytoplasm</location>
    </subcellularLocation>
    <subcellularLocation>
        <location evidence="7">Endosome</location>
    </subcellularLocation>
</comment>
<keyword evidence="7" id="KW-0967">Endosome</keyword>
<dbReference type="Pfam" id="PF04157">
    <property type="entry name" value="EAP30"/>
    <property type="match status" value="2"/>
</dbReference>
<keyword evidence="4 7" id="KW-0963">Cytoplasm</keyword>
<keyword evidence="3 7" id="KW-0813">Transport</keyword>
<reference evidence="10" key="1">
    <citation type="submission" date="2025-08" db="UniProtKB">
        <authorList>
            <consortium name="Ensembl"/>
        </authorList>
    </citation>
    <scope>IDENTIFICATION</scope>
</reference>
<proteinExistence type="inferred from homology"/>
<dbReference type="SUPFAM" id="SSF46785">
    <property type="entry name" value="Winged helix' DNA-binding domain"/>
    <property type="match status" value="1"/>
</dbReference>
<dbReference type="Gene3D" id="6.10.140.260">
    <property type="match status" value="1"/>
</dbReference>
<dbReference type="GO" id="GO:0031902">
    <property type="term" value="C:late endosome membrane"/>
    <property type="evidence" value="ECO:0007669"/>
    <property type="project" value="UniProtKB-UniRule"/>
</dbReference>
<dbReference type="Pfam" id="PF11605">
    <property type="entry name" value="Vps36_ESCRT-II"/>
    <property type="match status" value="1"/>
</dbReference>
<dbReference type="PROSITE" id="PS51495">
    <property type="entry name" value="GLUE"/>
    <property type="match status" value="1"/>
</dbReference>
<evidence type="ECO:0000259" key="9">
    <source>
        <dbReference type="PROSITE" id="PS51495"/>
    </source>
</evidence>
<evidence type="ECO:0000256" key="5">
    <source>
        <dbReference type="ARBA" id="ARBA00022927"/>
    </source>
</evidence>
<evidence type="ECO:0000256" key="7">
    <source>
        <dbReference type="RuleBase" id="RU367095"/>
    </source>
</evidence>
<dbReference type="Proteomes" id="UP000694621">
    <property type="component" value="Unplaced"/>
</dbReference>
<comment type="subunit">
    <text evidence="7">Component of the endosomal sorting complex required for transport II (ESCRT-II).</text>
</comment>
<dbReference type="Ensembl" id="ENSAMXT00005060466.1">
    <property type="protein sequence ID" value="ENSAMXP00005055939.1"/>
    <property type="gene ID" value="ENSAMXG00005024868.1"/>
</dbReference>
<evidence type="ECO:0000256" key="3">
    <source>
        <dbReference type="ARBA" id="ARBA00022448"/>
    </source>
</evidence>
<dbReference type="GO" id="GO:0000814">
    <property type="term" value="C:ESCRT II complex"/>
    <property type="evidence" value="ECO:0007669"/>
    <property type="project" value="UniProtKB-UniRule"/>
</dbReference>
<comment type="similarity">
    <text evidence="1 7">Belongs to the VPS36 family.</text>
</comment>